<sequence length="358" mass="39845">MVATRVQAGYTVTLDSFVSSTISGFTSNKPWRTLPIIRALKKADGLLTAFIPNVQGIAGTVQTNLVGSVSLDRVEYNYVTKTFGSRIQMNVVDPDTGLTPTWGENMVVVRDSNWANAKMNTGDNYPAHFQFSFMHEVDNETYVVILVTGNGIPSRNRNNNNFQYPTNTVQYTLRLDKADKTKAYLVARENLDGFFGTQRSLYSFAGTQDHSSLYCICDNDVVRLVFDQTQLKYVLSDTVIDVDAVSLLVKDNGDVWLMDQMQRVYQMRQSNADLVRLRFGQVNDRFVEAPYDVQLFVSAANFMGELGAKPIELVIDGPAVFKANNGKKLNITTSAADELALLITVTGYGEIYVTPRGL</sequence>
<evidence type="ECO:0000313" key="1">
    <source>
        <dbReference type="EMBL" id="AGS82141.1"/>
    </source>
</evidence>
<gene>
    <name evidence="1" type="ORF">PaBG_00258</name>
</gene>
<keyword evidence="2" id="KW-1185">Reference proteome</keyword>
<organism evidence="1 2">
    <name type="scientific">Pseudomonas phage PaBG</name>
    <dbReference type="NCBI Taxonomy" id="1335230"/>
    <lineage>
        <taxon>Viruses</taxon>
        <taxon>Duplodnaviria</taxon>
        <taxon>Heunggongvirae</taxon>
        <taxon>Uroviricota</taxon>
        <taxon>Caudoviricetes</taxon>
        <taxon>Baikalvirus</taxon>
        <taxon>Baikalvirus PaBG</taxon>
    </lineage>
</organism>
<dbReference type="Proteomes" id="UP000015545">
    <property type="component" value="Segment"/>
</dbReference>
<reference evidence="1 2" key="1">
    <citation type="journal article" date="2014" name="Genome Announc.">
        <title>Complete Genome Sequence of the Novel Giant Pseudomonas Phage PaBG.</title>
        <authorList>
            <person name="Sykilinda N.N."/>
            <person name="Bondar A.A."/>
            <person name="Gorshkova A.S."/>
            <person name="Kurochkina L.P."/>
            <person name="Kulikov E.E."/>
            <person name="Shneider M.M."/>
            <person name="Kadykov V.A."/>
            <person name="Solovjeva N.V."/>
            <person name="Kabilov M.R."/>
            <person name="Mesyanzhinov V.V."/>
            <person name="Vlassov V.V."/>
            <person name="Drukker V.V."/>
            <person name="Miroshnikov K.A."/>
        </authorList>
    </citation>
    <scope>NUCLEOTIDE SEQUENCE [LARGE SCALE GENOMIC DNA]</scope>
</reference>
<protein>
    <submittedName>
        <fullName evidence="1">Uncharacterized protein</fullName>
    </submittedName>
</protein>
<dbReference type="KEGG" id="vg:16574943"/>
<dbReference type="EMBL" id="KF147891">
    <property type="protein sequence ID" value="AGS82141.1"/>
    <property type="molecule type" value="Genomic_DNA"/>
</dbReference>
<name>S5WKN9_9CAUD</name>
<evidence type="ECO:0000313" key="2">
    <source>
        <dbReference type="Proteomes" id="UP000015545"/>
    </source>
</evidence>
<accession>S5WKN9</accession>
<proteinExistence type="predicted"/>